<dbReference type="Proteomes" id="UP001523392">
    <property type="component" value="Unassembled WGS sequence"/>
</dbReference>
<gene>
    <name evidence="2" type="ORF">JYK14_07855</name>
</gene>
<organism evidence="2 3">
    <name type="scientific">Siccirubricoccus soli</name>
    <dbReference type="NCBI Taxonomy" id="2899147"/>
    <lineage>
        <taxon>Bacteria</taxon>
        <taxon>Pseudomonadati</taxon>
        <taxon>Pseudomonadota</taxon>
        <taxon>Alphaproteobacteria</taxon>
        <taxon>Acetobacterales</taxon>
        <taxon>Roseomonadaceae</taxon>
        <taxon>Siccirubricoccus</taxon>
    </lineage>
</organism>
<sequence>MWASCAAAAFLCGLGLRAEVVSAGLQVYLAGPGGITAPGLSLGHPDPSTGHPGLHNVVLISEGRRRWLLETSVWQTHRSRFGDLPDLMLAEVPPQTPGLGLFRQHFERFGAEFVAAVTDARPGGAVGLGWGLMRARTEWRTGPDARPERARAVARKLEAIRAGRARLVPV</sequence>
<evidence type="ECO:0000313" key="2">
    <source>
        <dbReference type="EMBL" id="MCO6416084.1"/>
    </source>
</evidence>
<dbReference type="RefSeq" id="WP_252952693.1">
    <property type="nucleotide sequence ID" value="NZ_JAFIRR010000045.1"/>
</dbReference>
<dbReference type="EMBL" id="JAFIRR010000045">
    <property type="protein sequence ID" value="MCO6416084.1"/>
    <property type="molecule type" value="Genomic_DNA"/>
</dbReference>
<accession>A0ABT1D4F4</accession>
<evidence type="ECO:0000256" key="1">
    <source>
        <dbReference type="SAM" id="SignalP"/>
    </source>
</evidence>
<keyword evidence="1" id="KW-0732">Signal</keyword>
<proteinExistence type="predicted"/>
<comment type="caution">
    <text evidence="2">The sequence shown here is derived from an EMBL/GenBank/DDBJ whole genome shotgun (WGS) entry which is preliminary data.</text>
</comment>
<name>A0ABT1D4F4_9PROT</name>
<reference evidence="2 3" key="1">
    <citation type="submission" date="2021-12" db="EMBL/GenBank/DDBJ databases">
        <title>Siccirubricoccus leaddurans sp. nov., a high concentration Zn2+ tolerance bacterium.</title>
        <authorList>
            <person name="Cao Y."/>
        </authorList>
    </citation>
    <scope>NUCLEOTIDE SEQUENCE [LARGE SCALE GENOMIC DNA]</scope>
    <source>
        <strain evidence="2 3">KC 17139</strain>
    </source>
</reference>
<evidence type="ECO:0000313" key="3">
    <source>
        <dbReference type="Proteomes" id="UP001523392"/>
    </source>
</evidence>
<protein>
    <submittedName>
        <fullName evidence="2">Uncharacterized protein</fullName>
    </submittedName>
</protein>
<keyword evidence="3" id="KW-1185">Reference proteome</keyword>
<feature type="signal peptide" evidence="1">
    <location>
        <begin position="1"/>
        <end position="18"/>
    </location>
</feature>
<feature type="chain" id="PRO_5047056202" evidence="1">
    <location>
        <begin position="19"/>
        <end position="170"/>
    </location>
</feature>